<proteinExistence type="predicted"/>
<dbReference type="EMBL" id="CP157355">
    <property type="protein sequence ID" value="XBM02047.1"/>
    <property type="molecule type" value="Genomic_DNA"/>
</dbReference>
<accession>A0AAU7FDM4</accession>
<sequence>MTLIPILMGYWIRGKLPEEKQNPLNRWLIKIYRPLLDAVLAKPKTTLVVAMLVFLSRVMASQSSGWRISAAAR</sequence>
<evidence type="ECO:0000313" key="1">
    <source>
        <dbReference type="EMBL" id="XBM02047.1"/>
    </source>
</evidence>
<dbReference type="KEGG" id="cmav:ABHF33_07205"/>
<name>A0AAU7FDM4_9NEIS</name>
<dbReference type="AlphaFoldDB" id="A0AAU7FDM4"/>
<dbReference type="RefSeq" id="WP_348946316.1">
    <property type="nucleotide sequence ID" value="NZ_CP157355.1"/>
</dbReference>
<reference evidence="1" key="1">
    <citation type="submission" date="2024-05" db="EMBL/GenBank/DDBJ databases">
        <authorList>
            <person name="Yang L."/>
            <person name="Pan L."/>
        </authorList>
    </citation>
    <scope>NUCLEOTIDE SEQUENCE</scope>
    <source>
        <strain evidence="1">FCG-7</strain>
    </source>
</reference>
<organism evidence="1">
    <name type="scientific">Chitinibacter mangrovi</name>
    <dbReference type="NCBI Taxonomy" id="3153927"/>
    <lineage>
        <taxon>Bacteria</taxon>
        <taxon>Pseudomonadati</taxon>
        <taxon>Pseudomonadota</taxon>
        <taxon>Betaproteobacteria</taxon>
        <taxon>Neisseriales</taxon>
        <taxon>Chitinibacteraceae</taxon>
        <taxon>Chitinibacter</taxon>
    </lineage>
</organism>
<gene>
    <name evidence="1" type="ORF">ABHF33_07205</name>
</gene>
<protein>
    <submittedName>
        <fullName evidence="1">Uncharacterized protein</fullName>
    </submittedName>
</protein>